<dbReference type="Proteomes" id="UP000033220">
    <property type="component" value="Chromosome DSM 122"/>
</dbReference>
<organism evidence="1 2">
    <name type="scientific">Pararhodospirillum photometricum DSM 122</name>
    <dbReference type="NCBI Taxonomy" id="1150469"/>
    <lineage>
        <taxon>Bacteria</taxon>
        <taxon>Pseudomonadati</taxon>
        <taxon>Pseudomonadota</taxon>
        <taxon>Alphaproteobacteria</taxon>
        <taxon>Rhodospirillales</taxon>
        <taxon>Rhodospirillaceae</taxon>
        <taxon>Pararhodospirillum</taxon>
    </lineage>
</organism>
<dbReference type="AlphaFoldDB" id="H6SSN8"/>
<evidence type="ECO:0000313" key="2">
    <source>
        <dbReference type="Proteomes" id="UP000033220"/>
    </source>
</evidence>
<gene>
    <name evidence="1" type="ORF">RSPPHO_01291</name>
</gene>
<dbReference type="eggNOG" id="COG1857">
    <property type="taxonomic scope" value="Bacteria"/>
</dbReference>
<dbReference type="EMBL" id="HE663493">
    <property type="protein sequence ID" value="CCG07917.1"/>
    <property type="molecule type" value="Genomic_DNA"/>
</dbReference>
<evidence type="ECO:0000313" key="1">
    <source>
        <dbReference type="EMBL" id="CCG07917.1"/>
    </source>
</evidence>
<reference evidence="1 2" key="1">
    <citation type="submission" date="2012-02" db="EMBL/GenBank/DDBJ databases">
        <title>Shotgun genome sequence of Phaeospirillum photometricum DSM 122.</title>
        <authorList>
            <person name="Duquesne K."/>
            <person name="Sturgis J."/>
        </authorList>
    </citation>
    <scope>NUCLEOTIDE SEQUENCE [LARGE SCALE GENOMIC DNA]</scope>
    <source>
        <strain evidence="2">DSM122</strain>
    </source>
</reference>
<dbReference type="STRING" id="1150469.RSPPHO_01291"/>
<name>H6SSN8_PARPM</name>
<dbReference type="KEGG" id="rpm:RSPPHO_01291"/>
<accession>H6SSN8</accession>
<protein>
    <submittedName>
        <fullName evidence="1">CRISPR-associated protein, CT1975 family</fullName>
    </submittedName>
</protein>
<proteinExistence type="predicted"/>
<dbReference type="PATRIC" id="fig|1150469.3.peg.1457"/>
<dbReference type="HOGENOM" id="CLU_044824_1_0_5"/>
<dbReference type="InterPro" id="IPR010148">
    <property type="entry name" value="CRISPR-assoc_prot_CT1975"/>
</dbReference>
<sequence length="464" mass="50522">MTITKPPPPTPRAHPFPLKEWRGLGRPASPAFLFLTLIALQGKDPTMKLDFHVLTVYPPHNVNRDEDGRPKTAMFGGTVRGRISSQAKKRAIRLSPHFQDLQRATRTRKTGIITWRALGEAGVEDEKIRILAALSVNFALGGGGKKPQKKTVAEFLKALEEKKSRDNIARIQAEQACDEKTARLYVLEEELRSAQALVISTKEMVKLDAWTKTLAAACREAGQNAWKKAETLCAELCEKKSLLSKEDLDEDTVLFGRMVAADAKHNVEATSMVSHAITTHRFSIEGDYFSAAEELKDLGETGAAHTSYAFFGSGVYYQHAVLDVGALCQSLGKDRARQAALAFVNGLLAAQPGGKRNSYASDVLAAYLLCSRGTAPSFNAALAFLEPVVPEKGQDLLAVSAKRLREYYDTVRTAYDLSLEPLIFAAAPSLREGNAPTAPEVWTVDAVHRFVAETVGAVDTVGAA</sequence>
<keyword evidence="2" id="KW-1185">Reference proteome</keyword>
<dbReference type="Pfam" id="PF09344">
    <property type="entry name" value="Cas_CT1975"/>
    <property type="match status" value="1"/>
</dbReference>